<dbReference type="InterPro" id="IPR034741">
    <property type="entry name" value="Terpene_cyclase-like_1_C"/>
</dbReference>
<evidence type="ECO:0000313" key="3">
    <source>
        <dbReference type="EMBL" id="KAI7743350.1"/>
    </source>
</evidence>
<dbReference type="SFLD" id="SFLDS00005">
    <property type="entry name" value="Isoprenoid_Synthase_Type_I"/>
    <property type="match status" value="1"/>
</dbReference>
<dbReference type="SFLD" id="SFLDG01019">
    <property type="entry name" value="Terpene_Cyclase_Like_1_C_Termi"/>
    <property type="match status" value="1"/>
</dbReference>
<organism evidence="3 4">
    <name type="scientific">Ambrosia artemisiifolia</name>
    <name type="common">Common ragweed</name>
    <dbReference type="NCBI Taxonomy" id="4212"/>
    <lineage>
        <taxon>Eukaryota</taxon>
        <taxon>Viridiplantae</taxon>
        <taxon>Streptophyta</taxon>
        <taxon>Embryophyta</taxon>
        <taxon>Tracheophyta</taxon>
        <taxon>Spermatophyta</taxon>
        <taxon>Magnoliopsida</taxon>
        <taxon>eudicotyledons</taxon>
        <taxon>Gunneridae</taxon>
        <taxon>Pentapetalae</taxon>
        <taxon>asterids</taxon>
        <taxon>campanulids</taxon>
        <taxon>Asterales</taxon>
        <taxon>Asteraceae</taxon>
        <taxon>Asteroideae</taxon>
        <taxon>Heliantheae alliance</taxon>
        <taxon>Heliantheae</taxon>
        <taxon>Ambrosia</taxon>
    </lineage>
</organism>
<name>A0AAD5GHY4_AMBAR</name>
<dbReference type="PANTHER" id="PTHR31225:SF250">
    <property type="entry name" value="(-)-BETA-CARYOPHYLLENE SYNTHASE"/>
    <property type="match status" value="1"/>
</dbReference>
<gene>
    <name evidence="3" type="ORF">M8C21_003231</name>
</gene>
<sequence>MSAHIQEALDQPIRIRLPRLEALRYIHFYQQQASHDESLLKLAKLGFDLLQSLHKEELSELSKWWKGIDISNNLPHVRDRLVESYFWALGGYCEPKYSFARMFFTKFILVATILDDTYDAYGTYKELEILTEAILRWSVTCLDELTGYMKVVYQVLMDLYNEREEILEKEGKIDLFNCSKEHVKTLARGYLMEAKWANEGYIPTTEEHDYVAFKTGSGGLLTTAYYLGMADLATNETLKWAVTDPPLFKASTKVGRFLNDIAGHKDEQERNHFASTIESYKNQYHYTDEHVYDLMRKQVEDAWKDINLESITRKDVPMPLIMVGVNLTRLVEILYKDGDNFTHPGEQFKNIVKSLLVHPISI</sequence>
<keyword evidence="4" id="KW-1185">Reference proteome</keyword>
<evidence type="ECO:0000256" key="1">
    <source>
        <dbReference type="ARBA" id="ARBA00022723"/>
    </source>
</evidence>
<feature type="domain" description="Terpene synthase metal-binding" evidence="2">
    <location>
        <begin position="67"/>
        <end position="305"/>
    </location>
</feature>
<dbReference type="GO" id="GO:0016102">
    <property type="term" value="P:diterpenoid biosynthetic process"/>
    <property type="evidence" value="ECO:0007669"/>
    <property type="project" value="InterPro"/>
</dbReference>
<dbReference type="GO" id="GO:0046246">
    <property type="term" value="P:terpene biosynthetic process"/>
    <property type="evidence" value="ECO:0007669"/>
    <property type="project" value="UniProtKB-ARBA"/>
</dbReference>
<evidence type="ECO:0000259" key="2">
    <source>
        <dbReference type="Pfam" id="PF03936"/>
    </source>
</evidence>
<proteinExistence type="predicted"/>
<dbReference type="Proteomes" id="UP001206925">
    <property type="component" value="Unassembled WGS sequence"/>
</dbReference>
<accession>A0AAD5GHY4</accession>
<dbReference type="AlphaFoldDB" id="A0AAD5GHY4"/>
<dbReference type="Pfam" id="PF03936">
    <property type="entry name" value="Terpene_synth_C"/>
    <property type="match status" value="1"/>
</dbReference>
<protein>
    <recommendedName>
        <fullName evidence="2">Terpene synthase metal-binding domain-containing protein</fullName>
    </recommendedName>
</protein>
<dbReference type="FunFam" id="1.10.600.10:FF:000007">
    <property type="entry name" value="Isoprene synthase, chloroplastic"/>
    <property type="match status" value="1"/>
</dbReference>
<evidence type="ECO:0000313" key="4">
    <source>
        <dbReference type="Proteomes" id="UP001206925"/>
    </source>
</evidence>
<dbReference type="InterPro" id="IPR008949">
    <property type="entry name" value="Isoprenoid_synthase_dom_sf"/>
</dbReference>
<reference evidence="3" key="1">
    <citation type="submission" date="2022-06" db="EMBL/GenBank/DDBJ databases">
        <title>Uncovering the hologenomic basis of an extraordinary plant invasion.</title>
        <authorList>
            <person name="Bieker V.C."/>
            <person name="Martin M.D."/>
            <person name="Gilbert T."/>
            <person name="Hodgins K."/>
            <person name="Battlay P."/>
            <person name="Petersen B."/>
            <person name="Wilson J."/>
        </authorList>
    </citation>
    <scope>NUCLEOTIDE SEQUENCE</scope>
    <source>
        <strain evidence="3">AA19_3_7</strain>
        <tissue evidence="3">Leaf</tissue>
    </source>
</reference>
<dbReference type="InterPro" id="IPR050148">
    <property type="entry name" value="Terpene_synthase-like"/>
</dbReference>
<dbReference type="SUPFAM" id="SSF48576">
    <property type="entry name" value="Terpenoid synthases"/>
    <property type="match status" value="1"/>
</dbReference>
<dbReference type="PANTHER" id="PTHR31225">
    <property type="entry name" value="OS04G0344100 PROTEIN-RELATED"/>
    <property type="match status" value="1"/>
</dbReference>
<dbReference type="Gene3D" id="1.10.600.10">
    <property type="entry name" value="Farnesyl Diphosphate Synthase"/>
    <property type="match status" value="1"/>
</dbReference>
<dbReference type="GO" id="GO:0010333">
    <property type="term" value="F:terpene synthase activity"/>
    <property type="evidence" value="ECO:0007669"/>
    <property type="project" value="InterPro"/>
</dbReference>
<dbReference type="InterPro" id="IPR005630">
    <property type="entry name" value="Terpene_synthase_metal-bd"/>
</dbReference>
<comment type="caution">
    <text evidence="3">The sequence shown here is derived from an EMBL/GenBank/DDBJ whole genome shotgun (WGS) entry which is preliminary data.</text>
</comment>
<dbReference type="InterPro" id="IPR044814">
    <property type="entry name" value="Terpene_cyclase_plant_C1"/>
</dbReference>
<keyword evidence="1" id="KW-0479">Metal-binding</keyword>
<dbReference type="CDD" id="cd00684">
    <property type="entry name" value="Terpene_cyclase_plant_C1"/>
    <property type="match status" value="1"/>
</dbReference>
<dbReference type="GO" id="GO:0000287">
    <property type="term" value="F:magnesium ion binding"/>
    <property type="evidence" value="ECO:0007669"/>
    <property type="project" value="InterPro"/>
</dbReference>
<dbReference type="EMBL" id="JAMZMK010007742">
    <property type="protein sequence ID" value="KAI7743350.1"/>
    <property type="molecule type" value="Genomic_DNA"/>
</dbReference>